<reference evidence="15" key="1">
    <citation type="submission" date="2018-11" db="EMBL/GenBank/DDBJ databases">
        <title>Complete genome sequence of Paenibacillus sp. ML311-T8.</title>
        <authorList>
            <person name="Nam Y.-D."/>
            <person name="Kang J."/>
            <person name="Chung W.-H."/>
            <person name="Park Y.S."/>
        </authorList>
    </citation>
    <scope>NUCLEOTIDE SEQUENCE [LARGE SCALE GENOMIC DNA]</scope>
    <source>
        <strain evidence="15">ML311-T8</strain>
    </source>
</reference>
<organism evidence="14 15">
    <name type="scientific">Paenibacillus psychroresistens</name>
    <dbReference type="NCBI Taxonomy" id="1778678"/>
    <lineage>
        <taxon>Bacteria</taxon>
        <taxon>Bacillati</taxon>
        <taxon>Bacillota</taxon>
        <taxon>Bacilli</taxon>
        <taxon>Bacillales</taxon>
        <taxon>Paenibacillaceae</taxon>
        <taxon>Paenibacillus</taxon>
    </lineage>
</organism>
<feature type="active site" evidence="9">
    <location>
        <position position="287"/>
    </location>
</feature>
<comment type="similarity">
    <text evidence="3 8">Belongs to the LTA synthase family.</text>
</comment>
<evidence type="ECO:0000256" key="3">
    <source>
        <dbReference type="ARBA" id="ARBA00009983"/>
    </source>
</evidence>
<keyword evidence="10" id="KW-0479">Metal-binding</keyword>
<evidence type="ECO:0000256" key="2">
    <source>
        <dbReference type="ARBA" id="ARBA00004936"/>
    </source>
</evidence>
<evidence type="ECO:0000313" key="15">
    <source>
        <dbReference type="Proteomes" id="UP000426246"/>
    </source>
</evidence>
<dbReference type="PIRSF" id="PIRSF005091">
    <property type="entry name" value="Mmb_sulf_HI1246"/>
    <property type="match status" value="1"/>
</dbReference>
<dbReference type="PANTHER" id="PTHR47371:SF3">
    <property type="entry name" value="PHOSPHOGLYCEROL TRANSFERASE I"/>
    <property type="match status" value="1"/>
</dbReference>
<feature type="transmembrane region" description="Helical" evidence="12">
    <location>
        <begin position="71"/>
        <end position="98"/>
    </location>
</feature>
<dbReference type="SUPFAM" id="SSF53649">
    <property type="entry name" value="Alkaline phosphatase-like"/>
    <property type="match status" value="1"/>
</dbReference>
<comment type="subcellular location">
    <subcellularLocation>
        <location evidence="1">Cell membrane</location>
        <topology evidence="1">Multi-pass membrane protein</topology>
    </subcellularLocation>
</comment>
<evidence type="ECO:0000313" key="14">
    <source>
        <dbReference type="EMBL" id="QGQ96398.1"/>
    </source>
</evidence>
<dbReference type="EMBL" id="CP034235">
    <property type="protein sequence ID" value="QGQ96398.1"/>
    <property type="molecule type" value="Genomic_DNA"/>
</dbReference>
<evidence type="ECO:0000256" key="5">
    <source>
        <dbReference type="ARBA" id="ARBA00022692"/>
    </source>
</evidence>
<protein>
    <submittedName>
        <fullName evidence="14">LTA synthase family protein</fullName>
    </submittedName>
</protein>
<dbReference type="InterPro" id="IPR000917">
    <property type="entry name" value="Sulfatase_N"/>
</dbReference>
<feature type="transmembrane region" description="Helical" evidence="12">
    <location>
        <begin position="118"/>
        <end position="137"/>
    </location>
</feature>
<keyword evidence="5 12" id="KW-0812">Transmembrane</keyword>
<keyword evidence="15" id="KW-1185">Reference proteome</keyword>
<feature type="binding site" evidence="11">
    <location>
        <position position="245"/>
    </location>
    <ligand>
        <name>Mn(2+)</name>
        <dbReference type="ChEBI" id="CHEBI:29035"/>
    </ligand>
</feature>
<evidence type="ECO:0000256" key="1">
    <source>
        <dbReference type="ARBA" id="ARBA00004651"/>
    </source>
</evidence>
<dbReference type="OrthoDB" id="5901192at2"/>
<feature type="transmembrane region" description="Helical" evidence="12">
    <location>
        <begin position="12"/>
        <end position="35"/>
    </location>
</feature>
<accession>A0A6B8RM31</accession>
<dbReference type="Proteomes" id="UP000426246">
    <property type="component" value="Chromosome"/>
</dbReference>
<feature type="binding site" evidence="11">
    <location>
        <position position="287"/>
    </location>
    <ligand>
        <name>Mn(2+)</name>
        <dbReference type="ChEBI" id="CHEBI:29035"/>
    </ligand>
</feature>
<evidence type="ECO:0000256" key="8">
    <source>
        <dbReference type="PIRNR" id="PIRNR005091"/>
    </source>
</evidence>
<feature type="transmembrane region" description="Helical" evidence="12">
    <location>
        <begin position="41"/>
        <end position="59"/>
    </location>
</feature>
<dbReference type="InterPro" id="IPR012160">
    <property type="entry name" value="LtaS-like"/>
</dbReference>
<dbReference type="KEGG" id="ppsc:EHS13_16660"/>
<name>A0A6B8RM31_9BACL</name>
<proteinExistence type="inferred from homology"/>
<evidence type="ECO:0000256" key="12">
    <source>
        <dbReference type="SAM" id="Phobius"/>
    </source>
</evidence>
<feature type="transmembrane region" description="Helical" evidence="12">
    <location>
        <begin position="157"/>
        <end position="174"/>
    </location>
</feature>
<keyword evidence="6 12" id="KW-1133">Transmembrane helix</keyword>
<feature type="domain" description="Sulfatase N-terminal" evidence="13">
    <location>
        <begin position="237"/>
        <end position="530"/>
    </location>
</feature>
<evidence type="ECO:0000256" key="7">
    <source>
        <dbReference type="ARBA" id="ARBA00023136"/>
    </source>
</evidence>
<evidence type="ECO:0000256" key="11">
    <source>
        <dbReference type="PIRSR" id="PIRSR005091-3"/>
    </source>
</evidence>
<evidence type="ECO:0000256" key="4">
    <source>
        <dbReference type="ARBA" id="ARBA00022475"/>
    </source>
</evidence>
<evidence type="ECO:0000256" key="9">
    <source>
        <dbReference type="PIRSR" id="PIRSR005091-1"/>
    </source>
</evidence>
<keyword evidence="7 8" id="KW-0472">Membrane</keyword>
<dbReference type="Gene3D" id="3.30.1120.170">
    <property type="match status" value="1"/>
</dbReference>
<dbReference type="AlphaFoldDB" id="A0A6B8RM31"/>
<dbReference type="GO" id="GO:0005886">
    <property type="term" value="C:plasma membrane"/>
    <property type="evidence" value="ECO:0007669"/>
    <property type="project" value="UniProtKB-SubCell"/>
</dbReference>
<dbReference type="CDD" id="cd16015">
    <property type="entry name" value="LTA_synthase"/>
    <property type="match status" value="1"/>
</dbReference>
<comment type="pathway">
    <text evidence="2">Cell wall biogenesis; lipoteichoic acid biosynthesis.</text>
</comment>
<dbReference type="InterPro" id="IPR017850">
    <property type="entry name" value="Alkaline_phosphatase_core_sf"/>
</dbReference>
<feature type="binding site" evidence="11">
    <location>
        <position position="463"/>
    </location>
    <ligand>
        <name>Mn(2+)</name>
        <dbReference type="ChEBI" id="CHEBI:29035"/>
    </ligand>
</feature>
<evidence type="ECO:0000259" key="13">
    <source>
        <dbReference type="Pfam" id="PF00884"/>
    </source>
</evidence>
<feature type="binding site" evidence="11">
    <location>
        <position position="464"/>
    </location>
    <ligand>
        <name>Mn(2+)</name>
        <dbReference type="ChEBI" id="CHEBI:29035"/>
    </ligand>
</feature>
<dbReference type="InterPro" id="IPR050448">
    <property type="entry name" value="OpgB/LTA_synthase_biosynth"/>
</dbReference>
<dbReference type="PANTHER" id="PTHR47371">
    <property type="entry name" value="LIPOTEICHOIC ACID SYNTHASE"/>
    <property type="match status" value="1"/>
</dbReference>
<dbReference type="Gene3D" id="3.40.720.10">
    <property type="entry name" value="Alkaline Phosphatase, subunit A"/>
    <property type="match status" value="1"/>
</dbReference>
<gene>
    <name evidence="14" type="ORF">EHS13_16660</name>
</gene>
<keyword evidence="10" id="KW-0464">Manganese</keyword>
<evidence type="ECO:0000256" key="10">
    <source>
        <dbReference type="PIRSR" id="PIRSR005091-2"/>
    </source>
</evidence>
<sequence>MSREMLKKLPFWVRSPFVVFTVLLLFKMYLTQMIIFDDASAWLPILNGLPAVWVVFLLIEWRMTKRKIMGYFIANLIMTAIYFAAIMYHQYFGVIVTYHALQQVNQVTEVKGSVFQLLHPYFLLVFLDVVILAYFLFRKKTRSWGTAYSERVRTGAAGLMLLLIVVCFFSIWNGRFTMNEIKQAEQMGILNYEVYTFFPDGNANNNLPTTISQAEISKLKGISTVANPTLWKAAEGKNVIILQLEAFQNLLLNQKLDGVEVTPNLNALLKESMYFPNFYQMVGQGNTSDAEVVVNTSVYIPPHGAASIEYADKDLPSLPKLFKQIGYESMTFHTNDITFWNREELYKALGFDRYYDKAFFGDADPIALAASDEVLYDKTAAEMEKLHNKNQLFYAQLISLSAHYPFQIPENKHHLKLPDRYENTFVGDYIQAQNYTDYSLGLFIDKLKASHLWENSLFVIYGDHMGLPIYSLSDTDDDLLHEMLGKNYSFSQMLNIPLLIVAPGTTKPAVFTQAGGQVDILPTVANLVGISLDNQLHFGQDIINTTTNLLPEHYYLPRGSLINNSEIFIPGKGFADGIKHPLNMPIAATAITSEEQFNNALKLFKMSDSYVNNLPKHK</sequence>
<feature type="binding site" evidence="10">
    <location>
        <position position="403"/>
    </location>
    <ligand>
        <name>substrate</name>
    </ligand>
</feature>
<dbReference type="GO" id="GO:0046872">
    <property type="term" value="F:metal ion binding"/>
    <property type="evidence" value="ECO:0007669"/>
    <property type="project" value="UniProtKB-KW"/>
</dbReference>
<dbReference type="Pfam" id="PF00884">
    <property type="entry name" value="Sulfatase"/>
    <property type="match status" value="1"/>
</dbReference>
<keyword evidence="4 8" id="KW-1003">Cell membrane</keyword>
<evidence type="ECO:0000256" key="6">
    <source>
        <dbReference type="ARBA" id="ARBA00022989"/>
    </source>
</evidence>